<dbReference type="GO" id="GO:0006281">
    <property type="term" value="P:DNA repair"/>
    <property type="evidence" value="ECO:0007669"/>
    <property type="project" value="TreeGrafter"/>
</dbReference>
<keyword evidence="6" id="KW-1185">Reference proteome</keyword>
<keyword evidence="5" id="KW-0378">Hydrolase</keyword>
<dbReference type="Pfam" id="PF13419">
    <property type="entry name" value="HAD_2"/>
    <property type="match status" value="1"/>
</dbReference>
<dbReference type="EMBL" id="JACIDX010000010">
    <property type="protein sequence ID" value="MBB3955805.1"/>
    <property type="molecule type" value="Genomic_DNA"/>
</dbReference>
<dbReference type="InterPro" id="IPR006439">
    <property type="entry name" value="HAD-SF_hydro_IA"/>
</dbReference>
<dbReference type="RefSeq" id="WP_183626424.1">
    <property type="nucleotide sequence ID" value="NZ_JACIDX010000010.1"/>
</dbReference>
<dbReference type="SUPFAM" id="SSF56784">
    <property type="entry name" value="HAD-like"/>
    <property type="match status" value="1"/>
</dbReference>
<dbReference type="PANTHER" id="PTHR43434">
    <property type="entry name" value="PHOSPHOGLYCOLATE PHOSPHATASE"/>
    <property type="match status" value="1"/>
</dbReference>
<dbReference type="InterPro" id="IPR041492">
    <property type="entry name" value="HAD_2"/>
</dbReference>
<dbReference type="GO" id="GO:0005829">
    <property type="term" value="C:cytosol"/>
    <property type="evidence" value="ECO:0007669"/>
    <property type="project" value="TreeGrafter"/>
</dbReference>
<comment type="pathway">
    <text evidence="2">Organic acid metabolism; glycolate biosynthesis; glycolate from 2-phosphoglycolate: step 1/1.</text>
</comment>
<dbReference type="InterPro" id="IPR023214">
    <property type="entry name" value="HAD_sf"/>
</dbReference>
<dbReference type="GO" id="GO:0008967">
    <property type="term" value="F:phosphoglycolate phosphatase activity"/>
    <property type="evidence" value="ECO:0007669"/>
    <property type="project" value="UniProtKB-EC"/>
</dbReference>
<comment type="similarity">
    <text evidence="3">Belongs to the HAD-like hydrolase superfamily. CbbY/CbbZ/Gph/YieH family.</text>
</comment>
<dbReference type="PANTHER" id="PTHR43434:SF1">
    <property type="entry name" value="PHOSPHOGLYCOLATE PHOSPHATASE"/>
    <property type="match status" value="1"/>
</dbReference>
<dbReference type="SFLD" id="SFLDS00003">
    <property type="entry name" value="Haloacid_Dehalogenase"/>
    <property type="match status" value="1"/>
</dbReference>
<dbReference type="Gene3D" id="1.10.150.240">
    <property type="entry name" value="Putative phosphatase, domain 2"/>
    <property type="match status" value="1"/>
</dbReference>
<proteinExistence type="inferred from homology"/>
<evidence type="ECO:0000313" key="6">
    <source>
        <dbReference type="Proteomes" id="UP000548867"/>
    </source>
</evidence>
<gene>
    <name evidence="5" type="ORF">GGR38_002761</name>
</gene>
<dbReference type="SFLD" id="SFLDG01129">
    <property type="entry name" value="C1.5:_HAD__Beta-PGM__Phosphata"/>
    <property type="match status" value="1"/>
</dbReference>
<evidence type="ECO:0000256" key="3">
    <source>
        <dbReference type="ARBA" id="ARBA00006171"/>
    </source>
</evidence>
<evidence type="ECO:0000313" key="5">
    <source>
        <dbReference type="EMBL" id="MBB3955805.1"/>
    </source>
</evidence>
<comment type="caution">
    <text evidence="5">The sequence shown here is derived from an EMBL/GenBank/DDBJ whole genome shotgun (WGS) entry which is preliminary data.</text>
</comment>
<dbReference type="AlphaFoldDB" id="A0A7W6CL80"/>
<accession>A0A7W6CL80</accession>
<dbReference type="EC" id="3.1.3.18" evidence="4"/>
<dbReference type="InterPro" id="IPR036412">
    <property type="entry name" value="HAD-like_sf"/>
</dbReference>
<name>A0A7W6CL80_9SPHN</name>
<evidence type="ECO:0000256" key="4">
    <source>
        <dbReference type="ARBA" id="ARBA00013078"/>
    </source>
</evidence>
<reference evidence="5 6" key="1">
    <citation type="submission" date="2020-08" db="EMBL/GenBank/DDBJ databases">
        <title>Genomic Encyclopedia of Type Strains, Phase IV (KMG-IV): sequencing the most valuable type-strain genomes for metagenomic binning, comparative biology and taxonomic classification.</title>
        <authorList>
            <person name="Goeker M."/>
        </authorList>
    </citation>
    <scope>NUCLEOTIDE SEQUENCE [LARGE SCALE GENOMIC DNA]</scope>
    <source>
        <strain evidence="5 6">DSM 27057</strain>
    </source>
</reference>
<dbReference type="InterPro" id="IPR023198">
    <property type="entry name" value="PGP-like_dom2"/>
</dbReference>
<dbReference type="Gene3D" id="3.40.50.1000">
    <property type="entry name" value="HAD superfamily/HAD-like"/>
    <property type="match status" value="1"/>
</dbReference>
<dbReference type="InterPro" id="IPR050155">
    <property type="entry name" value="HAD-like_hydrolase_sf"/>
</dbReference>
<dbReference type="PRINTS" id="PR00413">
    <property type="entry name" value="HADHALOGNASE"/>
</dbReference>
<dbReference type="Proteomes" id="UP000548867">
    <property type="component" value="Unassembled WGS sequence"/>
</dbReference>
<protein>
    <recommendedName>
        <fullName evidence="4">phosphoglycolate phosphatase</fullName>
        <ecNumber evidence="4">3.1.3.18</ecNumber>
    </recommendedName>
</protein>
<sequence>MLRHLIFDLDGTLVDSCAICVEILEGMLAERGNARKIDPEFARPWMSHGGQKMVMALLGDDCGDPAEELAEFRRRYAVTQTRVETLFNHVATSLRTLHGRGFVLSICSNKPQNLVDKVLEDTGLAPLFQSVVGSRAGVAPKPAPDLLDLVLADLDASPDHCLFVGDSELDHAVADARGMPFLFLTHGYADPDYQPDPAMSYDCFGELARAVMERAHG</sequence>
<evidence type="ECO:0000256" key="2">
    <source>
        <dbReference type="ARBA" id="ARBA00004818"/>
    </source>
</evidence>
<evidence type="ECO:0000256" key="1">
    <source>
        <dbReference type="ARBA" id="ARBA00000830"/>
    </source>
</evidence>
<organism evidence="5 6">
    <name type="scientific">Novosphingobium sediminicola</name>
    <dbReference type="NCBI Taxonomy" id="563162"/>
    <lineage>
        <taxon>Bacteria</taxon>
        <taxon>Pseudomonadati</taxon>
        <taxon>Pseudomonadota</taxon>
        <taxon>Alphaproteobacteria</taxon>
        <taxon>Sphingomonadales</taxon>
        <taxon>Sphingomonadaceae</taxon>
        <taxon>Novosphingobium</taxon>
    </lineage>
</organism>
<comment type="catalytic activity">
    <reaction evidence="1">
        <text>2-phosphoglycolate + H2O = glycolate + phosphate</text>
        <dbReference type="Rhea" id="RHEA:14369"/>
        <dbReference type="ChEBI" id="CHEBI:15377"/>
        <dbReference type="ChEBI" id="CHEBI:29805"/>
        <dbReference type="ChEBI" id="CHEBI:43474"/>
        <dbReference type="ChEBI" id="CHEBI:58033"/>
        <dbReference type="EC" id="3.1.3.18"/>
    </reaction>
</comment>